<name>A0A1W6ZXW0_9HYPH</name>
<protein>
    <submittedName>
        <fullName evidence="2">Uncharacterized protein</fullName>
    </submittedName>
</protein>
<proteinExistence type="predicted"/>
<sequence>MLGVLPLEVSMKQRPLSENRDHLKTEDEMQREILGPRGVPGEPDPARMTPQQRKNTPKDIDDGHTA</sequence>
<evidence type="ECO:0000256" key="1">
    <source>
        <dbReference type="SAM" id="MobiDB-lite"/>
    </source>
</evidence>
<dbReference type="Proteomes" id="UP000194137">
    <property type="component" value="Chromosome"/>
</dbReference>
<evidence type="ECO:0000313" key="3">
    <source>
        <dbReference type="Proteomes" id="UP000194137"/>
    </source>
</evidence>
<dbReference type="KEGG" id="psin:CAK95_26325"/>
<accession>A0A1W6ZXW0</accession>
<dbReference type="AlphaFoldDB" id="A0A1W6ZXW0"/>
<feature type="compositionally biased region" description="Basic and acidic residues" evidence="1">
    <location>
        <begin position="15"/>
        <end position="31"/>
    </location>
</feature>
<dbReference type="EMBL" id="CP021112">
    <property type="protein sequence ID" value="ARQ02222.1"/>
    <property type="molecule type" value="Genomic_DNA"/>
</dbReference>
<keyword evidence="3" id="KW-1185">Reference proteome</keyword>
<organism evidence="2 3">
    <name type="scientific">Pseudorhodoplanes sinuspersici</name>
    <dbReference type="NCBI Taxonomy" id="1235591"/>
    <lineage>
        <taxon>Bacteria</taxon>
        <taxon>Pseudomonadati</taxon>
        <taxon>Pseudomonadota</taxon>
        <taxon>Alphaproteobacteria</taxon>
        <taxon>Hyphomicrobiales</taxon>
        <taxon>Pseudorhodoplanes</taxon>
    </lineage>
</organism>
<dbReference type="STRING" id="1235591.CAK95_26325"/>
<gene>
    <name evidence="2" type="ORF">CAK95_26325</name>
</gene>
<evidence type="ECO:0000313" key="2">
    <source>
        <dbReference type="EMBL" id="ARQ02222.1"/>
    </source>
</evidence>
<reference evidence="2 3" key="1">
    <citation type="submission" date="2017-05" db="EMBL/GenBank/DDBJ databases">
        <title>Full genome sequence of Pseudorhodoplanes sinuspersici.</title>
        <authorList>
            <person name="Dastgheib S.M.M."/>
            <person name="Shavandi M."/>
            <person name="Tirandaz H."/>
        </authorList>
    </citation>
    <scope>NUCLEOTIDE SEQUENCE [LARGE SCALE GENOMIC DNA]</scope>
    <source>
        <strain evidence="2 3">RIPI110</strain>
    </source>
</reference>
<feature type="region of interest" description="Disordered" evidence="1">
    <location>
        <begin position="1"/>
        <end position="66"/>
    </location>
</feature>
<feature type="compositionally biased region" description="Basic and acidic residues" evidence="1">
    <location>
        <begin position="56"/>
        <end position="66"/>
    </location>
</feature>